<gene>
    <name evidence="3" type="ORF">NEA10_03330</name>
</gene>
<dbReference type="Proteomes" id="UP001056708">
    <property type="component" value="Chromosome"/>
</dbReference>
<dbReference type="PANTHER" id="PTHR33352">
    <property type="entry name" value="SLR1095 PROTEIN"/>
    <property type="match status" value="1"/>
</dbReference>
<dbReference type="Gene3D" id="3.90.1570.10">
    <property type="entry name" value="tt1808, chain A"/>
    <property type="match status" value="1"/>
</dbReference>
<evidence type="ECO:0000259" key="2">
    <source>
        <dbReference type="Pfam" id="PF05685"/>
    </source>
</evidence>
<dbReference type="EMBL" id="CP098611">
    <property type="protein sequence ID" value="USR91774.1"/>
    <property type="molecule type" value="Genomic_DNA"/>
</dbReference>
<evidence type="ECO:0000313" key="4">
    <source>
        <dbReference type="Proteomes" id="UP001056708"/>
    </source>
</evidence>
<sequence>MDKSPNFTPHEAIAQTEIAIDTFVTAKQKRLLTDSLYTSLHGQPFLIESNIGILHTQGQPLVAPDLMLSLDIGEDWWTHRHHPYSLWEFGKSPDLVMEIVSTTTGDELGAKLSVYERLRVSYYVLFDPERLLGGPRLRAFELRGKCYFEIAKFNELDKPIWLEQVGLGLMLWQGEFEDKDGLWLRWCDQQGNILPTGYELAQQELLDREEYEKRAERIESQLLQANQRTERAKKWAQRLGEQLRALGVDPDTV</sequence>
<evidence type="ECO:0000256" key="1">
    <source>
        <dbReference type="SAM" id="Coils"/>
    </source>
</evidence>
<keyword evidence="3" id="KW-0255">Endonuclease</keyword>
<keyword evidence="4" id="KW-1185">Reference proteome</keyword>
<dbReference type="InterPro" id="IPR012296">
    <property type="entry name" value="Nuclease_put_TT1808"/>
</dbReference>
<dbReference type="CDD" id="cd06260">
    <property type="entry name" value="DUF820-like"/>
    <property type="match status" value="1"/>
</dbReference>
<reference evidence="3" key="1">
    <citation type="submission" date="2022-06" db="EMBL/GenBank/DDBJ databases">
        <title>Genome sequence of Phormidium yuhuli AB48 isolated from an industrial photobioreactor environment.</title>
        <authorList>
            <person name="Qiu Y."/>
            <person name="Noonan A.J.C."/>
            <person name="Dofher K."/>
            <person name="Koch M."/>
            <person name="Kieft B."/>
            <person name="Lin X."/>
            <person name="Ziels R.M."/>
            <person name="Hallam S.J."/>
        </authorList>
    </citation>
    <scope>NUCLEOTIDE SEQUENCE</scope>
    <source>
        <strain evidence="3">AB48</strain>
    </source>
</reference>
<protein>
    <submittedName>
        <fullName evidence="3">Uma2 family endonuclease</fullName>
    </submittedName>
</protein>
<feature type="coiled-coil region" evidence="1">
    <location>
        <begin position="201"/>
        <end position="228"/>
    </location>
</feature>
<keyword evidence="3" id="KW-0540">Nuclease</keyword>
<keyword evidence="3" id="KW-0378">Hydrolase</keyword>
<name>A0ABY5ARC9_9CYAN</name>
<accession>A0ABY5ARC9</accession>
<feature type="domain" description="Putative restriction endonuclease" evidence="2">
    <location>
        <begin position="24"/>
        <end position="130"/>
    </location>
</feature>
<dbReference type="InterPro" id="IPR011335">
    <property type="entry name" value="Restrct_endonuc-II-like"/>
</dbReference>
<dbReference type="GO" id="GO:0004519">
    <property type="term" value="F:endonuclease activity"/>
    <property type="evidence" value="ECO:0007669"/>
    <property type="project" value="UniProtKB-KW"/>
</dbReference>
<organism evidence="3 4">
    <name type="scientific">Phormidium yuhuli AB48</name>
    <dbReference type="NCBI Taxonomy" id="2940671"/>
    <lineage>
        <taxon>Bacteria</taxon>
        <taxon>Bacillati</taxon>
        <taxon>Cyanobacteriota</taxon>
        <taxon>Cyanophyceae</taxon>
        <taxon>Oscillatoriophycideae</taxon>
        <taxon>Oscillatoriales</taxon>
        <taxon>Oscillatoriaceae</taxon>
        <taxon>Phormidium</taxon>
        <taxon>Phormidium yuhuli</taxon>
    </lineage>
</organism>
<dbReference type="RefSeq" id="WP_252663804.1">
    <property type="nucleotide sequence ID" value="NZ_CP098611.1"/>
</dbReference>
<dbReference type="Pfam" id="PF05685">
    <property type="entry name" value="Uma2"/>
    <property type="match status" value="1"/>
</dbReference>
<dbReference type="SUPFAM" id="SSF52980">
    <property type="entry name" value="Restriction endonuclease-like"/>
    <property type="match status" value="1"/>
</dbReference>
<evidence type="ECO:0000313" key="3">
    <source>
        <dbReference type="EMBL" id="USR91774.1"/>
    </source>
</evidence>
<dbReference type="InterPro" id="IPR008538">
    <property type="entry name" value="Uma2"/>
</dbReference>
<keyword evidence="1" id="KW-0175">Coiled coil</keyword>
<dbReference type="PANTHER" id="PTHR33352:SF3">
    <property type="entry name" value="SLR1612 PROTEIN"/>
    <property type="match status" value="1"/>
</dbReference>
<proteinExistence type="predicted"/>